<proteinExistence type="predicted"/>
<sequence>MIFEQRILRGSAVARAVAGLVLAGSSAVAQDNRVVLENTPTRMRGFETAQTYHAGTLELSVGTSQTSPGSGPGTGLQTYYGGGSYALSDRFMFGLEFQDFNDPAAGPINGSTPLIEMSTLALWGKMSLYQGERLSVAGLASIESVLNLRSPIWNGSVPHFLIGAIKAPISYQVNDSFALHLTPGVTFMPDSVNGRQFYGDTIGSVGVGASWKAGRRLSFGASVEAPISGTNTIASDGSYKKVPVWTVSGRYNVTPKTALEGYVTNGYGMTPATSILTFWPVGDEVLAGLRLIYTPGAARPDSYRGVAAPVTPAQKSLQLDGFTLGGADTLEPGTLRFSGWYGSDNNAGVLLGFSPDRDGEIQLIFEQYSDNPTASAGLVPTTDVRFMIGPKLRFMDQNNGNAFSLAGRALYGRRITGFGQKTGVFFAEAMASYQAPNGRAVFTANPKIAAFGNTEIAGVGLGVNIRATDTLDLIAEVTPVALDGSTPTWAAGLRYQLGDSGLSVDAQATNAIGRFGIGSMVAQDDLRVSVMLSKTFGVTGLKFY</sequence>
<dbReference type="OrthoDB" id="494228at2"/>
<evidence type="ECO:0008006" key="4">
    <source>
        <dbReference type="Google" id="ProtNLM"/>
    </source>
</evidence>
<dbReference type="RefSeq" id="WP_093319926.1">
    <property type="nucleotide sequence ID" value="NZ_FOSZ01000001.1"/>
</dbReference>
<evidence type="ECO:0000313" key="3">
    <source>
        <dbReference type="Proteomes" id="UP000198851"/>
    </source>
</evidence>
<feature type="chain" id="PRO_5011693417" description="MetA-pathway of phenol degradation" evidence="1">
    <location>
        <begin position="30"/>
        <end position="544"/>
    </location>
</feature>
<dbReference type="AlphaFoldDB" id="A0A1I4AR11"/>
<feature type="signal peptide" evidence="1">
    <location>
        <begin position="1"/>
        <end position="29"/>
    </location>
</feature>
<evidence type="ECO:0000313" key="2">
    <source>
        <dbReference type="EMBL" id="SFK58972.1"/>
    </source>
</evidence>
<keyword evidence="1" id="KW-0732">Signal</keyword>
<evidence type="ECO:0000256" key="1">
    <source>
        <dbReference type="SAM" id="SignalP"/>
    </source>
</evidence>
<accession>A0A1I4AR11</accession>
<gene>
    <name evidence="2" type="ORF">SAMN04488036_101546</name>
</gene>
<dbReference type="EMBL" id="FOSZ01000001">
    <property type="protein sequence ID" value="SFK58972.1"/>
    <property type="molecule type" value="Genomic_DNA"/>
</dbReference>
<organism evidence="2 3">
    <name type="scientific">Shimia haliotis</name>
    <dbReference type="NCBI Taxonomy" id="1280847"/>
    <lineage>
        <taxon>Bacteria</taxon>
        <taxon>Pseudomonadati</taxon>
        <taxon>Pseudomonadota</taxon>
        <taxon>Alphaproteobacteria</taxon>
        <taxon>Rhodobacterales</taxon>
        <taxon>Roseobacteraceae</taxon>
    </lineage>
</organism>
<name>A0A1I4AR11_9RHOB</name>
<dbReference type="STRING" id="1280847.SAMN04488036_101546"/>
<keyword evidence="3" id="KW-1185">Reference proteome</keyword>
<protein>
    <recommendedName>
        <fullName evidence="4">MetA-pathway of phenol degradation</fullName>
    </recommendedName>
</protein>
<reference evidence="3" key="1">
    <citation type="submission" date="2016-10" db="EMBL/GenBank/DDBJ databases">
        <authorList>
            <person name="Varghese N."/>
            <person name="Submissions S."/>
        </authorList>
    </citation>
    <scope>NUCLEOTIDE SEQUENCE [LARGE SCALE GENOMIC DNA]</scope>
    <source>
        <strain evidence="3">DSM 28453</strain>
    </source>
</reference>
<dbReference type="Proteomes" id="UP000198851">
    <property type="component" value="Unassembled WGS sequence"/>
</dbReference>